<keyword evidence="1" id="KW-0472">Membrane</keyword>
<name>A0A166C1J9_9EURY</name>
<feature type="transmembrane region" description="Helical" evidence="1">
    <location>
        <begin position="7"/>
        <end position="27"/>
    </location>
</feature>
<dbReference type="AlphaFoldDB" id="A0A166C1J9"/>
<feature type="transmembrane region" description="Helical" evidence="1">
    <location>
        <begin position="33"/>
        <end position="53"/>
    </location>
</feature>
<evidence type="ECO:0000313" key="2">
    <source>
        <dbReference type="EMBL" id="KZX10607.1"/>
    </source>
</evidence>
<organism evidence="2 3">
    <name type="scientific">Methanobrevibacter curvatus</name>
    <dbReference type="NCBI Taxonomy" id="49547"/>
    <lineage>
        <taxon>Archaea</taxon>
        <taxon>Methanobacteriati</taxon>
        <taxon>Methanobacteriota</taxon>
        <taxon>Methanomada group</taxon>
        <taxon>Methanobacteria</taxon>
        <taxon>Methanobacteriales</taxon>
        <taxon>Methanobacteriaceae</taxon>
        <taxon>Methanobrevibacter</taxon>
    </lineage>
</organism>
<accession>A0A166C1J9</accession>
<evidence type="ECO:0000256" key="1">
    <source>
        <dbReference type="SAM" id="Phobius"/>
    </source>
</evidence>
<dbReference type="EMBL" id="LWMV01000209">
    <property type="protein sequence ID" value="KZX10607.1"/>
    <property type="molecule type" value="Genomic_DNA"/>
</dbReference>
<dbReference type="Proteomes" id="UP000077245">
    <property type="component" value="Unassembled WGS sequence"/>
</dbReference>
<keyword evidence="3" id="KW-1185">Reference proteome</keyword>
<gene>
    <name evidence="2" type="ORF">MBCUR_17340</name>
</gene>
<proteinExistence type="predicted"/>
<keyword evidence="1" id="KW-0812">Transmembrane</keyword>
<keyword evidence="1" id="KW-1133">Transmembrane helix</keyword>
<evidence type="ECO:0000313" key="3">
    <source>
        <dbReference type="Proteomes" id="UP000077245"/>
    </source>
</evidence>
<reference evidence="2 3" key="1">
    <citation type="submission" date="2016-04" db="EMBL/GenBank/DDBJ databases">
        <title>Genome sequence of Methanobrevibacter curvatus DSM 11111.</title>
        <authorList>
            <person name="Poehlein A."/>
            <person name="Seedorf H."/>
            <person name="Daniel R."/>
        </authorList>
    </citation>
    <scope>NUCLEOTIDE SEQUENCE [LARGE SCALE GENOMIC DNA]</scope>
    <source>
        <strain evidence="2 3">DSM 11111</strain>
    </source>
</reference>
<comment type="caution">
    <text evidence="2">The sequence shown here is derived from an EMBL/GenBank/DDBJ whole genome shotgun (WGS) entry which is preliminary data.</text>
</comment>
<protein>
    <submittedName>
        <fullName evidence="2">Uncharacterized protein</fullName>
    </submittedName>
</protein>
<sequence>MVESAPVLTKIPLTLEFIILLRVILLSKPFTLTLYWLLYKVKLLIILLLELVLNTTATPFTKPLILESLIILPIELIPLSPLVKIIPFILP</sequence>